<reference evidence="2" key="1">
    <citation type="journal article" date="2020" name="Stud. Mycol.">
        <title>101 Dothideomycetes genomes: a test case for predicting lifestyles and emergence of pathogens.</title>
        <authorList>
            <person name="Haridas S."/>
            <person name="Albert R."/>
            <person name="Binder M."/>
            <person name="Bloem J."/>
            <person name="Labutti K."/>
            <person name="Salamov A."/>
            <person name="Andreopoulos B."/>
            <person name="Baker S."/>
            <person name="Barry K."/>
            <person name="Bills G."/>
            <person name="Bluhm B."/>
            <person name="Cannon C."/>
            <person name="Castanera R."/>
            <person name="Culley D."/>
            <person name="Daum C."/>
            <person name="Ezra D."/>
            <person name="Gonzalez J."/>
            <person name="Henrissat B."/>
            <person name="Kuo A."/>
            <person name="Liang C."/>
            <person name="Lipzen A."/>
            <person name="Lutzoni F."/>
            <person name="Magnuson J."/>
            <person name="Mondo S."/>
            <person name="Nolan M."/>
            <person name="Ohm R."/>
            <person name="Pangilinan J."/>
            <person name="Park H.-J."/>
            <person name="Ramirez L."/>
            <person name="Alfaro M."/>
            <person name="Sun H."/>
            <person name="Tritt A."/>
            <person name="Yoshinaga Y."/>
            <person name="Zwiers L.-H."/>
            <person name="Turgeon B."/>
            <person name="Goodwin S."/>
            <person name="Spatafora J."/>
            <person name="Crous P."/>
            <person name="Grigoriev I."/>
        </authorList>
    </citation>
    <scope>NUCLEOTIDE SEQUENCE</scope>
    <source>
        <strain evidence="2">CBS 107.79</strain>
    </source>
</reference>
<sequence>MALQKPSPLGYWHPKRMAVKCGHTLHPSTPNSSYCSRCIISLAKKGLDDALHKLMRYGGLKPQESSKDRAWRNARLSYKKAKRQMHKAEKKEQLRQERVSDWVSDFSFSCIGALALHPAHYRYTRPLSQLFIALLILPQDERHKRADIANSDKDWASTPGAPCPVCSPEANAIAAIEAEYRCKVDKHVAWCERPGTLAVELPLRPKCKTTHELVPSKPKGSLMTRTFISQTRAEHVAAQAEIAKAALRQRIESAYRWKVQTKRYIHEAYWETPQSAGCWLLRLAEDRRRPKTRQPKVRPHPFTPSPLSTTVQSIDDFDADESICQEEEQARYAREVGKVGAEVGYLYFVGAGHGRIEHYEDLVRSNHSMVKRNPLPPAPLPSSFLDAEMKDAEYKDAEYKDAEYKDAEYKDAEYKDAEYKDAEYKDAEYKNAEYKNAEYNLGVGIDDRGQLQVGEDIDMEMDYNPLRDELLNEFLYVKEMIDSTKSN</sequence>
<protein>
    <submittedName>
        <fullName evidence="2">Uncharacterized protein</fullName>
    </submittedName>
</protein>
<dbReference type="Proteomes" id="UP000800036">
    <property type="component" value="Unassembled WGS sequence"/>
</dbReference>
<name>A0A6A5V6H2_9PLEO</name>
<keyword evidence="3" id="KW-1185">Reference proteome</keyword>
<dbReference type="EMBL" id="ML976686">
    <property type="protein sequence ID" value="KAF1972458.1"/>
    <property type="molecule type" value="Genomic_DNA"/>
</dbReference>
<gene>
    <name evidence="2" type="ORF">BU23DRAFT_555000</name>
</gene>
<dbReference type="AlphaFoldDB" id="A0A6A5V6H2"/>
<evidence type="ECO:0000313" key="3">
    <source>
        <dbReference type="Proteomes" id="UP000800036"/>
    </source>
</evidence>
<feature type="compositionally biased region" description="Basic residues" evidence="1">
    <location>
        <begin position="289"/>
        <end position="299"/>
    </location>
</feature>
<dbReference type="OrthoDB" id="3783520at2759"/>
<evidence type="ECO:0000256" key="1">
    <source>
        <dbReference type="SAM" id="MobiDB-lite"/>
    </source>
</evidence>
<evidence type="ECO:0000313" key="2">
    <source>
        <dbReference type="EMBL" id="KAF1972458.1"/>
    </source>
</evidence>
<proteinExistence type="predicted"/>
<feature type="region of interest" description="Disordered" evidence="1">
    <location>
        <begin position="289"/>
        <end position="311"/>
    </location>
</feature>
<organism evidence="2 3">
    <name type="scientific">Bimuria novae-zelandiae CBS 107.79</name>
    <dbReference type="NCBI Taxonomy" id="1447943"/>
    <lineage>
        <taxon>Eukaryota</taxon>
        <taxon>Fungi</taxon>
        <taxon>Dikarya</taxon>
        <taxon>Ascomycota</taxon>
        <taxon>Pezizomycotina</taxon>
        <taxon>Dothideomycetes</taxon>
        <taxon>Pleosporomycetidae</taxon>
        <taxon>Pleosporales</taxon>
        <taxon>Massarineae</taxon>
        <taxon>Didymosphaeriaceae</taxon>
        <taxon>Bimuria</taxon>
    </lineage>
</organism>
<accession>A0A6A5V6H2</accession>